<organism evidence="1">
    <name type="scientific">Ackermannviridae sp</name>
    <dbReference type="NCBI Taxonomy" id="2831612"/>
    <lineage>
        <taxon>Viruses</taxon>
        <taxon>Duplodnaviria</taxon>
        <taxon>Heunggongvirae</taxon>
        <taxon>Uroviricota</taxon>
        <taxon>Caudoviricetes</taxon>
        <taxon>Pantevenvirales</taxon>
        <taxon>Ackermannviridae</taxon>
    </lineage>
</organism>
<reference evidence="1" key="1">
    <citation type="journal article" date="2021" name="Proc. Natl. Acad. Sci. U.S.A.">
        <title>A Catalog of Tens of Thousands of Viruses from Human Metagenomes Reveals Hidden Associations with Chronic Diseases.</title>
        <authorList>
            <person name="Tisza M.J."/>
            <person name="Buck C.B."/>
        </authorList>
    </citation>
    <scope>NUCLEOTIDE SEQUENCE</scope>
    <source>
        <strain evidence="1">Ctjp727</strain>
    </source>
</reference>
<accession>A0A8S5RV86</accession>
<sequence length="368" mass="42857">MGTLIGKVKNNPLEEAINQMSGLKYFFETPMVGYRLIDEPIFCFKPLPLSNSTYNFKLPLKEYIKVEELYEVTKEEEYGSKKYLNITFLQPFTTAKNNGENTEPINPHLFIYFDYLKENLGISKIVFNIDADKMGIKELTLYPGGLNTKNYMVKLSDFQLHINNIGTGSTTGNDNSTSINLCNVNELKNVNITSNTPHISKLGGVRWRFAFNMDSNKFEYRDLYLNSDFIMSHKNNLNNHTNCIPGGIPITIDCDFDNHFKFEDETENEFLYNFFKQLYKIDKVNYPCLVPDFLPQDIVMNINNKDKYFLYMTQTSSKRFISVEDEIKKLESICNGGIKWKCYKEDKYFCGDLFYYKLFFGINSKILP</sequence>
<dbReference type="EMBL" id="BK056117">
    <property type="protein sequence ID" value="DAF08405.1"/>
    <property type="molecule type" value="Genomic_DNA"/>
</dbReference>
<proteinExistence type="predicted"/>
<evidence type="ECO:0000313" key="1">
    <source>
        <dbReference type="EMBL" id="DAF08405.1"/>
    </source>
</evidence>
<name>A0A8S5RV86_9CAUD</name>
<protein>
    <submittedName>
        <fullName evidence="1">Uncharacterized protein</fullName>
    </submittedName>
</protein>